<feature type="compositionally biased region" description="Basic and acidic residues" evidence="1">
    <location>
        <begin position="95"/>
        <end position="109"/>
    </location>
</feature>
<dbReference type="Proteomes" id="UP000095287">
    <property type="component" value="Unplaced"/>
</dbReference>
<dbReference type="WBParaSite" id="L893_g7070.t1">
    <property type="protein sequence ID" value="L893_g7070.t1"/>
    <property type="gene ID" value="L893_g7070"/>
</dbReference>
<feature type="region of interest" description="Disordered" evidence="1">
    <location>
        <begin position="90"/>
        <end position="109"/>
    </location>
</feature>
<organism evidence="2 3">
    <name type="scientific">Steinernema glaseri</name>
    <dbReference type="NCBI Taxonomy" id="37863"/>
    <lineage>
        <taxon>Eukaryota</taxon>
        <taxon>Metazoa</taxon>
        <taxon>Ecdysozoa</taxon>
        <taxon>Nematoda</taxon>
        <taxon>Chromadorea</taxon>
        <taxon>Rhabditida</taxon>
        <taxon>Tylenchina</taxon>
        <taxon>Panagrolaimomorpha</taxon>
        <taxon>Strongyloidoidea</taxon>
        <taxon>Steinernematidae</taxon>
        <taxon>Steinernema</taxon>
    </lineage>
</organism>
<name>A0A1I8AMA4_9BILA</name>
<sequence length="109" mass="12587">MIYDDKGFHKFVKELSWNLVGLYSLTERSFVPRKQYSFQPCRKCLLKAIPVCLRDPDVSVANLKWVQILTPFVTINRISLEVLGLPAGLDQESNGYKDPEIHKERFTGE</sequence>
<protein>
    <submittedName>
        <fullName evidence="3">Bestrophin homolog</fullName>
    </submittedName>
</protein>
<evidence type="ECO:0000256" key="1">
    <source>
        <dbReference type="SAM" id="MobiDB-lite"/>
    </source>
</evidence>
<proteinExistence type="predicted"/>
<dbReference type="AlphaFoldDB" id="A0A1I8AMA4"/>
<accession>A0A1I8AMA4</accession>
<keyword evidence="2" id="KW-1185">Reference proteome</keyword>
<evidence type="ECO:0000313" key="2">
    <source>
        <dbReference type="Proteomes" id="UP000095287"/>
    </source>
</evidence>
<reference evidence="3" key="1">
    <citation type="submission" date="2016-11" db="UniProtKB">
        <authorList>
            <consortium name="WormBaseParasite"/>
        </authorList>
    </citation>
    <scope>IDENTIFICATION</scope>
</reference>
<evidence type="ECO:0000313" key="3">
    <source>
        <dbReference type="WBParaSite" id="L893_g7070.t1"/>
    </source>
</evidence>